<evidence type="ECO:0000313" key="8">
    <source>
        <dbReference type="EMBL" id="PFG57288.1"/>
    </source>
</evidence>
<dbReference type="PANTHER" id="PTHR30385:SF4">
    <property type="entry name" value="RNA POLYMERASE SIGMA-E FACTOR"/>
    <property type="match status" value="1"/>
</dbReference>
<dbReference type="GO" id="GO:0003677">
    <property type="term" value="F:DNA binding"/>
    <property type="evidence" value="ECO:0007669"/>
    <property type="project" value="UniProtKB-KW"/>
</dbReference>
<comment type="caution">
    <text evidence="8">The sequence shown here is derived from an EMBL/GenBank/DDBJ whole genome shotgun (WGS) entry which is preliminary data.</text>
</comment>
<dbReference type="InterPro" id="IPR000943">
    <property type="entry name" value="RNA_pol_sigma70"/>
</dbReference>
<protein>
    <submittedName>
        <fullName evidence="8">RNA polymerase sigma-B factor</fullName>
    </submittedName>
</protein>
<evidence type="ECO:0000313" key="9">
    <source>
        <dbReference type="Proteomes" id="UP000243542"/>
    </source>
</evidence>
<evidence type="ECO:0000259" key="7">
    <source>
        <dbReference type="Pfam" id="PF04545"/>
    </source>
</evidence>
<proteinExistence type="predicted"/>
<dbReference type="RefSeq" id="WP_098509898.1">
    <property type="nucleotide sequence ID" value="NZ_JBIAKZ010000010.1"/>
</dbReference>
<dbReference type="Pfam" id="PF04539">
    <property type="entry name" value="Sigma70_r3"/>
    <property type="match status" value="1"/>
</dbReference>
<dbReference type="InterPro" id="IPR007630">
    <property type="entry name" value="RNA_pol_sigma70_r4"/>
</dbReference>
<organism evidence="8 9">
    <name type="scientific">Amycolatopsis sulphurea</name>
    <dbReference type="NCBI Taxonomy" id="76022"/>
    <lineage>
        <taxon>Bacteria</taxon>
        <taxon>Bacillati</taxon>
        <taxon>Actinomycetota</taxon>
        <taxon>Actinomycetes</taxon>
        <taxon>Pseudonocardiales</taxon>
        <taxon>Pseudonocardiaceae</taxon>
        <taxon>Amycolatopsis</taxon>
    </lineage>
</organism>
<dbReference type="Proteomes" id="UP000243542">
    <property type="component" value="Unassembled WGS sequence"/>
</dbReference>
<evidence type="ECO:0000259" key="5">
    <source>
        <dbReference type="Pfam" id="PF04539"/>
    </source>
</evidence>
<dbReference type="NCBIfam" id="TIGR02980">
    <property type="entry name" value="SigBFG"/>
    <property type="match status" value="1"/>
</dbReference>
<evidence type="ECO:0000256" key="3">
    <source>
        <dbReference type="ARBA" id="ARBA00023125"/>
    </source>
</evidence>
<dbReference type="Gene3D" id="1.20.140.160">
    <property type="match status" value="1"/>
</dbReference>
<feature type="domain" description="RNA polymerase sigma-70 region 4" evidence="7">
    <location>
        <begin position="206"/>
        <end position="253"/>
    </location>
</feature>
<dbReference type="InterPro" id="IPR007627">
    <property type="entry name" value="RNA_pol_sigma70_r2"/>
</dbReference>
<keyword evidence="9" id="KW-1185">Reference proteome</keyword>
<dbReference type="SUPFAM" id="SSF88946">
    <property type="entry name" value="Sigma2 domain of RNA polymerase sigma factors"/>
    <property type="match status" value="1"/>
</dbReference>
<dbReference type="InterPro" id="IPR007624">
    <property type="entry name" value="RNA_pol_sigma70_r3"/>
</dbReference>
<keyword evidence="4" id="KW-0804">Transcription</keyword>
<keyword evidence="1" id="KW-0805">Transcription regulation</keyword>
<dbReference type="InterPro" id="IPR014284">
    <property type="entry name" value="RNA_pol_sigma-70_dom"/>
</dbReference>
<sequence length="271" mass="30594">MRTAAHQHTDGYAHCAPWFGELSALPPDDANRERLRTKLIDEHLPLAEHIAQRFCGRGEPREDLVQVARLGLIKAVDRFDPDRTDDFLSFAVPTVMGEVRRYFRDTGWSLRVPRRLKELHLAVAQATTTMAQQLGRAPTARELAEQLEIDQEEVAEALVAGNAYQTSSLDWTVHNEAESVALTDLLGEEDADLERAEIHEALRPMLRRLTPRERSLIAMRFFENLTQSKIAERVGVSQMHVSRLLSQTLAKLRDMLDETPGPETAEPENGS</sequence>
<feature type="domain" description="RNA polymerase sigma-70 region 2" evidence="6">
    <location>
        <begin position="39"/>
        <end position="108"/>
    </location>
</feature>
<dbReference type="PANTHER" id="PTHR30385">
    <property type="entry name" value="SIGMA FACTOR F FLAGELLAR"/>
    <property type="match status" value="1"/>
</dbReference>
<feature type="domain" description="RNA polymerase sigma-70 region 3" evidence="5">
    <location>
        <begin position="122"/>
        <end position="176"/>
    </location>
</feature>
<dbReference type="InterPro" id="IPR013324">
    <property type="entry name" value="RNA_pol_sigma_r3/r4-like"/>
</dbReference>
<dbReference type="GO" id="GO:0006352">
    <property type="term" value="P:DNA-templated transcription initiation"/>
    <property type="evidence" value="ECO:0007669"/>
    <property type="project" value="InterPro"/>
</dbReference>
<dbReference type="Gene3D" id="1.20.120.1810">
    <property type="match status" value="1"/>
</dbReference>
<gene>
    <name evidence="8" type="ORF">ATK36_0857</name>
</gene>
<dbReference type="InterPro" id="IPR014322">
    <property type="entry name" value="RNA_pol_sigma-B/F/G"/>
</dbReference>
<reference evidence="8 9" key="1">
    <citation type="submission" date="2017-10" db="EMBL/GenBank/DDBJ databases">
        <title>Sequencing the genomes of 1000 actinobacteria strains.</title>
        <authorList>
            <person name="Klenk H.-P."/>
        </authorList>
    </citation>
    <scope>NUCLEOTIDE SEQUENCE [LARGE SCALE GENOMIC DNA]</scope>
    <source>
        <strain evidence="8 9">DSM 46092</strain>
    </source>
</reference>
<evidence type="ECO:0000256" key="4">
    <source>
        <dbReference type="ARBA" id="ARBA00023163"/>
    </source>
</evidence>
<dbReference type="Pfam" id="PF04545">
    <property type="entry name" value="Sigma70_r4"/>
    <property type="match status" value="1"/>
</dbReference>
<dbReference type="CDD" id="cd06171">
    <property type="entry name" value="Sigma70_r4"/>
    <property type="match status" value="1"/>
</dbReference>
<dbReference type="EMBL" id="PDJK01000001">
    <property type="protein sequence ID" value="PFG57288.1"/>
    <property type="molecule type" value="Genomic_DNA"/>
</dbReference>
<dbReference type="InterPro" id="IPR013325">
    <property type="entry name" value="RNA_pol_sigma_r2"/>
</dbReference>
<dbReference type="AlphaFoldDB" id="A0A2A9G1J4"/>
<accession>A0A2A9G1J4</accession>
<evidence type="ECO:0000256" key="1">
    <source>
        <dbReference type="ARBA" id="ARBA00023015"/>
    </source>
</evidence>
<dbReference type="NCBIfam" id="TIGR02937">
    <property type="entry name" value="sigma70-ECF"/>
    <property type="match status" value="1"/>
</dbReference>
<dbReference type="PRINTS" id="PR00046">
    <property type="entry name" value="SIGMA70FCT"/>
</dbReference>
<dbReference type="GO" id="GO:0016987">
    <property type="term" value="F:sigma factor activity"/>
    <property type="evidence" value="ECO:0007669"/>
    <property type="project" value="UniProtKB-KW"/>
</dbReference>
<keyword evidence="3" id="KW-0238">DNA-binding</keyword>
<dbReference type="Pfam" id="PF04542">
    <property type="entry name" value="Sigma70_r2"/>
    <property type="match status" value="1"/>
</dbReference>
<keyword evidence="2" id="KW-0731">Sigma factor</keyword>
<evidence type="ECO:0000259" key="6">
    <source>
        <dbReference type="Pfam" id="PF04542"/>
    </source>
</evidence>
<name>A0A2A9G1J4_9PSEU</name>
<dbReference type="SUPFAM" id="SSF88659">
    <property type="entry name" value="Sigma3 and sigma4 domains of RNA polymerase sigma factors"/>
    <property type="match status" value="2"/>
</dbReference>
<evidence type="ECO:0000256" key="2">
    <source>
        <dbReference type="ARBA" id="ARBA00023082"/>
    </source>
</evidence>